<dbReference type="SUPFAM" id="SSF48208">
    <property type="entry name" value="Six-hairpin glycosidases"/>
    <property type="match status" value="1"/>
</dbReference>
<dbReference type="AlphaFoldDB" id="A0A235BYZ9"/>
<evidence type="ECO:0000259" key="3">
    <source>
        <dbReference type="Pfam" id="PF06165"/>
    </source>
</evidence>
<dbReference type="InterPro" id="IPR033432">
    <property type="entry name" value="GH94_catalytic"/>
</dbReference>
<organism evidence="5 6">
    <name type="scientific">candidate division WOR-3 bacterium JGI_Cruoil_03_44_89</name>
    <dbReference type="NCBI Taxonomy" id="1973748"/>
    <lineage>
        <taxon>Bacteria</taxon>
        <taxon>Bacteria division WOR-3</taxon>
    </lineage>
</organism>
<dbReference type="GO" id="GO:0016757">
    <property type="term" value="F:glycosyltransferase activity"/>
    <property type="evidence" value="ECO:0007669"/>
    <property type="project" value="UniProtKB-KW"/>
</dbReference>
<sequence length="788" mass="90496">MARFKNKYGYFSDDGREYIITRPDTPRPWINVISNGEYSFMISQAGGGYSWYKDSNLNALTAWREDLLKDELGKFIYIRDNESGEVWSATYKPVCKNPQRYECRHGVGYTLINSKNYGIDTELLLFTPPDKSLELWRLKVKNTSNRTRSLSIFTYLEWRLGPPQDTHKEFHKLFIETSFDPNLDAIFATSTLWDVPGRDRSVPWDYIAFHSASKQVSGFDCDRESFIGIYRSEKSPIAVETNKIGNRGGKWVDPIASLKIDIVLPPGKEETIIFTLGVAENREEAAFLINKYKDERSTQGAFDELGELWRSYLDTVWIVTPDDSLNILANIWLKYQTISGRLWARAGYYQQSGGFGFRDQLQDSQVFLPIKPSLTKKQILLHSRHQFYDGTVYHWWHDISEVGVRTNMTDDLLWLPYVVINYLKETSGFSILEEKARYVDKEIDESLYIHCCRAIDKALERMSPRGLPLVGDGDWNDGMNGMGRGMKGESIWLGHFVYGILREFAKIVEMRDRPLAENYRKKAEEIKDSINRYAWDGRWYLRGTKDDGTKVGSNTCKEGKIFLNAQTWAVINGVAEGKRKKIVIASVEDLLDREYGPLLLFPAYSSPDEHIGYLTRYPPGSRENGGRYTHAATWAIMAECKLGRGDRAYEMYRKLSPINCASNPDIYLCEPYVLPGDVFGPDSPHFGRGNWSWYTGSAAWLFRVITEWILGIRPAYEGLLIDPCIPKKWTGFRMRRPFRGAVYEIEVKNPDHLNSGIKEIRVDGERVETGIVPAFSDGREHKVSVVMG</sequence>
<dbReference type="Proteomes" id="UP000215215">
    <property type="component" value="Unassembled WGS sequence"/>
</dbReference>
<evidence type="ECO:0000313" key="5">
    <source>
        <dbReference type="EMBL" id="OYD16775.1"/>
    </source>
</evidence>
<dbReference type="SMART" id="SM01068">
    <property type="entry name" value="CBM_X"/>
    <property type="match status" value="1"/>
</dbReference>
<keyword evidence="1" id="KW-0328">Glycosyltransferase</keyword>
<dbReference type="InterPro" id="IPR010383">
    <property type="entry name" value="Glyco_hydrolase_94_b-supersand"/>
</dbReference>
<dbReference type="PANTHER" id="PTHR37469">
    <property type="entry name" value="CELLOBIONIC ACID PHOSPHORYLASE-RELATED"/>
    <property type="match status" value="1"/>
</dbReference>
<dbReference type="SUPFAM" id="SSF74650">
    <property type="entry name" value="Galactose mutarotase-like"/>
    <property type="match status" value="1"/>
</dbReference>
<feature type="domain" description="Glycosyl hydrolase 94 catalytic" evidence="4">
    <location>
        <begin position="309"/>
        <end position="711"/>
    </location>
</feature>
<accession>A0A235BYZ9</accession>
<dbReference type="InterPro" id="IPR037018">
    <property type="entry name" value="GH65_N"/>
</dbReference>
<proteinExistence type="predicted"/>
<feature type="domain" description="Glycosyl hydrolase 94 supersandwich" evidence="3">
    <location>
        <begin position="16"/>
        <end position="294"/>
    </location>
</feature>
<keyword evidence="2 5" id="KW-0808">Transferase</keyword>
<dbReference type="InterPro" id="IPR008928">
    <property type="entry name" value="6-hairpin_glycosidase_sf"/>
</dbReference>
<dbReference type="Gene3D" id="2.60.420.10">
    <property type="entry name" value="Maltose phosphorylase, domain 3"/>
    <property type="match status" value="1"/>
</dbReference>
<dbReference type="PANTHER" id="PTHR37469:SF2">
    <property type="entry name" value="CELLOBIONIC ACID PHOSPHORYLASE"/>
    <property type="match status" value="1"/>
</dbReference>
<evidence type="ECO:0000256" key="1">
    <source>
        <dbReference type="ARBA" id="ARBA00022676"/>
    </source>
</evidence>
<dbReference type="Gene3D" id="1.50.10.10">
    <property type="match status" value="1"/>
</dbReference>
<reference evidence="5 6" key="1">
    <citation type="submission" date="2017-07" db="EMBL/GenBank/DDBJ databases">
        <title>Recovery of genomes from metagenomes via a dereplication, aggregation, and scoring strategy.</title>
        <authorList>
            <person name="Sieber C.M."/>
            <person name="Probst A.J."/>
            <person name="Sharrar A."/>
            <person name="Thomas B.C."/>
            <person name="Hess M."/>
            <person name="Tringe S.G."/>
            <person name="Banfield J.F."/>
        </authorList>
    </citation>
    <scope>NUCLEOTIDE SEQUENCE [LARGE SCALE GENOMIC DNA]</scope>
    <source>
        <strain evidence="5">JGI_Cruoil_03_44_89</strain>
    </source>
</reference>
<dbReference type="InterPro" id="IPR052047">
    <property type="entry name" value="GH94_Enzymes"/>
</dbReference>
<gene>
    <name evidence="5" type="ORF">CH333_02680</name>
</gene>
<dbReference type="InterPro" id="IPR011013">
    <property type="entry name" value="Gal_mutarotase_sf_dom"/>
</dbReference>
<protein>
    <submittedName>
        <fullName evidence="5">Glycosyl transferase family 36</fullName>
    </submittedName>
</protein>
<dbReference type="GO" id="GO:0005975">
    <property type="term" value="P:carbohydrate metabolic process"/>
    <property type="evidence" value="ECO:0007669"/>
    <property type="project" value="InterPro"/>
</dbReference>
<name>A0A235BYZ9_UNCW3</name>
<dbReference type="EMBL" id="NOZQ01000051">
    <property type="protein sequence ID" value="OYD16775.1"/>
    <property type="molecule type" value="Genomic_DNA"/>
</dbReference>
<dbReference type="Gene3D" id="2.70.98.40">
    <property type="entry name" value="Glycoside hydrolase, family 65, N-terminal domain"/>
    <property type="match status" value="1"/>
</dbReference>
<dbReference type="GO" id="GO:0030246">
    <property type="term" value="F:carbohydrate binding"/>
    <property type="evidence" value="ECO:0007669"/>
    <property type="project" value="InterPro"/>
</dbReference>
<comment type="caution">
    <text evidence="5">The sequence shown here is derived from an EMBL/GenBank/DDBJ whole genome shotgun (WGS) entry which is preliminary data.</text>
</comment>
<dbReference type="InterPro" id="IPR012341">
    <property type="entry name" value="6hp_glycosidase-like_sf"/>
</dbReference>
<evidence type="ECO:0000313" key="6">
    <source>
        <dbReference type="Proteomes" id="UP000215215"/>
    </source>
</evidence>
<dbReference type="Pfam" id="PF06165">
    <property type="entry name" value="GH94_b-supersand"/>
    <property type="match status" value="1"/>
</dbReference>
<evidence type="ECO:0000256" key="2">
    <source>
        <dbReference type="ARBA" id="ARBA00022679"/>
    </source>
</evidence>
<dbReference type="Pfam" id="PF17167">
    <property type="entry name" value="Glyco_hydro_94"/>
    <property type="match status" value="1"/>
</dbReference>
<evidence type="ECO:0000259" key="4">
    <source>
        <dbReference type="Pfam" id="PF17167"/>
    </source>
</evidence>